<protein>
    <submittedName>
        <fullName evidence="1">Uncharacterized protein</fullName>
    </submittedName>
</protein>
<proteinExistence type="predicted"/>
<accession>A0AB39XMM8</accession>
<dbReference type="RefSeq" id="WP_369723879.1">
    <property type="nucleotide sequence ID" value="NZ_CP165734.1"/>
</dbReference>
<dbReference type="AlphaFoldDB" id="A0AB39XMM8"/>
<name>A0AB39XMM8_9BRAD</name>
<evidence type="ECO:0000313" key="1">
    <source>
        <dbReference type="EMBL" id="XDV59239.1"/>
    </source>
</evidence>
<gene>
    <name evidence="1" type="ORF">AB8Z38_07410</name>
</gene>
<dbReference type="EMBL" id="CP165734">
    <property type="protein sequence ID" value="XDV59239.1"/>
    <property type="molecule type" value="Genomic_DNA"/>
</dbReference>
<sequence length="112" mass="12721">MNLPAAYLRPGLVFQSRFPLYLGAFFFFTDGEFIEWVLRKAGIRFEPDAIGPDLVKCFASRFGWGALLASWKASAPRESVHLAKVPLRLTTASGVYQKFTPAHECRYHLLRI</sequence>
<organism evidence="1">
    <name type="scientific">Bradyrhizobium sp. LLZ17</name>
    <dbReference type="NCBI Taxonomy" id="3239388"/>
    <lineage>
        <taxon>Bacteria</taxon>
        <taxon>Pseudomonadati</taxon>
        <taxon>Pseudomonadota</taxon>
        <taxon>Alphaproteobacteria</taxon>
        <taxon>Hyphomicrobiales</taxon>
        <taxon>Nitrobacteraceae</taxon>
        <taxon>Bradyrhizobium</taxon>
    </lineage>
</organism>
<reference evidence="1" key="1">
    <citation type="submission" date="2024-08" db="EMBL/GenBank/DDBJ databases">
        <authorList>
            <person name="Chaddad Z."/>
            <person name="Lamrabet M."/>
            <person name="Bouhnik O."/>
            <person name="Alami S."/>
            <person name="Wipf D."/>
            <person name="Courty P.E."/>
            <person name="Missbah El Idrissi M."/>
        </authorList>
    </citation>
    <scope>NUCLEOTIDE SEQUENCE</scope>
    <source>
        <strain evidence="1">LLZ17</strain>
    </source>
</reference>